<dbReference type="InterPro" id="IPR036866">
    <property type="entry name" value="RibonucZ/Hydroxyglut_hydro"/>
</dbReference>
<evidence type="ECO:0000259" key="2">
    <source>
        <dbReference type="SMART" id="SM00849"/>
    </source>
</evidence>
<protein>
    <submittedName>
        <fullName evidence="3">Glyoxylase-like metal-dependent hydrolase (Beta-lactamase superfamily II)</fullName>
    </submittedName>
</protein>
<dbReference type="InterPro" id="IPR036388">
    <property type="entry name" value="WH-like_DNA-bd_sf"/>
</dbReference>
<dbReference type="PANTHER" id="PTHR23131">
    <property type="entry name" value="ENDORIBONUCLEASE LACTB2"/>
    <property type="match status" value="1"/>
</dbReference>
<dbReference type="EMBL" id="JACHIU010000001">
    <property type="protein sequence ID" value="MBB6471258.1"/>
    <property type="molecule type" value="Genomic_DNA"/>
</dbReference>
<keyword evidence="3" id="KW-0378">Hydrolase</keyword>
<dbReference type="AlphaFoldDB" id="A0A7X0M447"/>
<dbReference type="Pfam" id="PF00753">
    <property type="entry name" value="Lactamase_B"/>
    <property type="match status" value="1"/>
</dbReference>
<dbReference type="Proteomes" id="UP000555564">
    <property type="component" value="Unassembled WGS sequence"/>
</dbReference>
<feature type="region of interest" description="Disordered" evidence="1">
    <location>
        <begin position="1"/>
        <end position="62"/>
    </location>
</feature>
<dbReference type="Gene3D" id="1.10.10.10">
    <property type="entry name" value="Winged helix-like DNA-binding domain superfamily/Winged helix DNA-binding domain"/>
    <property type="match status" value="1"/>
</dbReference>
<dbReference type="SUPFAM" id="SSF56281">
    <property type="entry name" value="Metallo-hydrolase/oxidoreductase"/>
    <property type="match status" value="1"/>
</dbReference>
<evidence type="ECO:0000313" key="4">
    <source>
        <dbReference type="Proteomes" id="UP000555564"/>
    </source>
</evidence>
<name>A0A7X0M447_9ACTN</name>
<dbReference type="InterPro" id="IPR050662">
    <property type="entry name" value="Sec-metab_biosynth-thioest"/>
</dbReference>
<dbReference type="InterPro" id="IPR041516">
    <property type="entry name" value="LACTB2_WH"/>
</dbReference>
<keyword evidence="4" id="KW-1185">Reference proteome</keyword>
<dbReference type="Gene3D" id="3.60.15.10">
    <property type="entry name" value="Ribonuclease Z/Hydroxyacylglutathione hydrolase-like"/>
    <property type="match status" value="1"/>
</dbReference>
<dbReference type="InterPro" id="IPR001279">
    <property type="entry name" value="Metallo-B-lactamas"/>
</dbReference>
<organism evidence="3 4">
    <name type="scientific">Sphaerisporangium rubeum</name>
    <dbReference type="NCBI Taxonomy" id="321317"/>
    <lineage>
        <taxon>Bacteria</taxon>
        <taxon>Bacillati</taxon>
        <taxon>Actinomycetota</taxon>
        <taxon>Actinomycetes</taxon>
        <taxon>Streptosporangiales</taxon>
        <taxon>Streptosporangiaceae</taxon>
        <taxon>Sphaerisporangium</taxon>
    </lineage>
</organism>
<reference evidence="3 4" key="1">
    <citation type="submission" date="2020-08" db="EMBL/GenBank/DDBJ databases">
        <title>Sequencing the genomes of 1000 actinobacteria strains.</title>
        <authorList>
            <person name="Klenk H.-P."/>
        </authorList>
    </citation>
    <scope>NUCLEOTIDE SEQUENCE [LARGE SCALE GENOMIC DNA]</scope>
    <source>
        <strain evidence="3 4">DSM 44936</strain>
    </source>
</reference>
<dbReference type="GO" id="GO:0016787">
    <property type="term" value="F:hydrolase activity"/>
    <property type="evidence" value="ECO:0007669"/>
    <property type="project" value="UniProtKB-KW"/>
</dbReference>
<dbReference type="SMART" id="SM00849">
    <property type="entry name" value="Lactamase_B"/>
    <property type="match status" value="1"/>
</dbReference>
<sequence length="305" mass="31416">MSGLRIPLDGPDGVGRGDPEQADGPGAVRTPEGGPPPASGPGGLRVTDGGPDGSGTARADNVLAPNASAMTLDGTNTWVLAEPGADAVVVVDPGPDDERHLRRVAGRLGERRVQAILLTHGHSDHSGGAKRFAAMVDAPVRALDPRHVLGDEGLGDGDALTVAGLEVRVVGTPGHSFDSLCFWLPADGALLTGDTVLGRGTTVIAPDGDLADYLRSLDRLRASAEITEATALLPGHGPVLADPVAVLDAYIAHRRARLDKIREARKAGAATPAEIVEVVYAGLPEDLKPAAEMSVRAQLAYLDRT</sequence>
<dbReference type="RefSeq" id="WP_184978500.1">
    <property type="nucleotide sequence ID" value="NZ_BAAALO010000028.1"/>
</dbReference>
<evidence type="ECO:0000256" key="1">
    <source>
        <dbReference type="SAM" id="MobiDB-lite"/>
    </source>
</evidence>
<proteinExistence type="predicted"/>
<gene>
    <name evidence="3" type="ORF">BJ992_000689</name>
</gene>
<comment type="caution">
    <text evidence="3">The sequence shown here is derived from an EMBL/GenBank/DDBJ whole genome shotgun (WGS) entry which is preliminary data.</text>
</comment>
<evidence type="ECO:0000313" key="3">
    <source>
        <dbReference type="EMBL" id="MBB6471258.1"/>
    </source>
</evidence>
<dbReference type="PANTHER" id="PTHR23131:SF0">
    <property type="entry name" value="ENDORIBONUCLEASE LACTB2"/>
    <property type="match status" value="1"/>
</dbReference>
<feature type="domain" description="Metallo-beta-lactamase" evidence="2">
    <location>
        <begin position="74"/>
        <end position="236"/>
    </location>
</feature>
<dbReference type="CDD" id="cd16278">
    <property type="entry name" value="metallo-hydrolase-like_MBL-fold"/>
    <property type="match status" value="1"/>
</dbReference>
<dbReference type="Pfam" id="PF17778">
    <property type="entry name" value="WHD_BLACT"/>
    <property type="match status" value="1"/>
</dbReference>
<accession>A0A7X0M447</accession>